<evidence type="ECO:0000313" key="3">
    <source>
        <dbReference type="EMBL" id="VAW97765.1"/>
    </source>
</evidence>
<proteinExistence type="predicted"/>
<organism evidence="3">
    <name type="scientific">hydrothermal vent metagenome</name>
    <dbReference type="NCBI Taxonomy" id="652676"/>
    <lineage>
        <taxon>unclassified sequences</taxon>
        <taxon>metagenomes</taxon>
        <taxon>ecological metagenomes</taxon>
    </lineage>
</organism>
<dbReference type="EMBL" id="UOFT01000061">
    <property type="protein sequence ID" value="VAW97765.1"/>
    <property type="molecule type" value="Genomic_DNA"/>
</dbReference>
<keyword evidence="3" id="KW-0675">Receptor</keyword>
<dbReference type="PROSITE" id="PS50110">
    <property type="entry name" value="RESPONSE_REGULATORY"/>
    <property type="match status" value="1"/>
</dbReference>
<gene>
    <name evidence="3" type="ORF">MNBD_GAMMA23-627</name>
</gene>
<evidence type="ECO:0000259" key="2">
    <source>
        <dbReference type="PROSITE" id="PS50110"/>
    </source>
</evidence>
<dbReference type="SMART" id="SM00448">
    <property type="entry name" value="REC"/>
    <property type="match status" value="1"/>
</dbReference>
<dbReference type="SUPFAM" id="SSF52172">
    <property type="entry name" value="CheY-like"/>
    <property type="match status" value="1"/>
</dbReference>
<evidence type="ECO:0000256" key="1">
    <source>
        <dbReference type="ARBA" id="ARBA00022553"/>
    </source>
</evidence>
<protein>
    <submittedName>
        <fullName evidence="3">Chemotaxis regulator - transmits chemoreceptor signals to flagelllar motor components CheY</fullName>
    </submittedName>
</protein>
<dbReference type="AlphaFoldDB" id="A0A3B0ZW21"/>
<feature type="domain" description="Response regulatory" evidence="2">
    <location>
        <begin position="3"/>
        <end position="119"/>
    </location>
</feature>
<sequence length="120" mass="13307">MATVLAVDDSKVMRDMMRVVLEKNGHEVETAEDGVHALEIAEQRCFDVVFSDINMPKMSGIALVAKLRELPGYEHIPILMVTTENADYRKKKAKVNGATGWLEKPISEARLLKALAKVLG</sequence>
<keyword evidence="1" id="KW-0597">Phosphoprotein</keyword>
<dbReference type="InterPro" id="IPR011006">
    <property type="entry name" value="CheY-like_superfamily"/>
</dbReference>
<name>A0A3B0ZW21_9ZZZZ</name>
<accession>A0A3B0ZW21</accession>
<dbReference type="PANTHER" id="PTHR44591:SF25">
    <property type="entry name" value="CHEMOTAXIS TWO-COMPONENT RESPONSE REGULATOR"/>
    <property type="match status" value="1"/>
</dbReference>
<reference evidence="3" key="1">
    <citation type="submission" date="2018-06" db="EMBL/GenBank/DDBJ databases">
        <authorList>
            <person name="Zhirakovskaya E."/>
        </authorList>
    </citation>
    <scope>NUCLEOTIDE SEQUENCE</scope>
</reference>
<dbReference type="InterPro" id="IPR001789">
    <property type="entry name" value="Sig_transdc_resp-reg_receiver"/>
</dbReference>
<dbReference type="InterPro" id="IPR050595">
    <property type="entry name" value="Bact_response_regulator"/>
</dbReference>
<dbReference type="Pfam" id="PF00072">
    <property type="entry name" value="Response_reg"/>
    <property type="match status" value="1"/>
</dbReference>
<dbReference type="Gene3D" id="3.40.50.2300">
    <property type="match status" value="1"/>
</dbReference>
<dbReference type="GO" id="GO:0000160">
    <property type="term" value="P:phosphorelay signal transduction system"/>
    <property type="evidence" value="ECO:0007669"/>
    <property type="project" value="InterPro"/>
</dbReference>
<dbReference type="PANTHER" id="PTHR44591">
    <property type="entry name" value="STRESS RESPONSE REGULATOR PROTEIN 1"/>
    <property type="match status" value="1"/>
</dbReference>